<organism evidence="1 2">
    <name type="scientific">Actinacidiphila polyblastidii</name>
    <dbReference type="NCBI Taxonomy" id="3110430"/>
    <lineage>
        <taxon>Bacteria</taxon>
        <taxon>Bacillati</taxon>
        <taxon>Actinomycetota</taxon>
        <taxon>Actinomycetes</taxon>
        <taxon>Kitasatosporales</taxon>
        <taxon>Streptomycetaceae</taxon>
        <taxon>Actinacidiphila</taxon>
    </lineage>
</organism>
<keyword evidence="2" id="KW-1185">Reference proteome</keyword>
<dbReference type="Proteomes" id="UP001344658">
    <property type="component" value="Unassembled WGS sequence"/>
</dbReference>
<evidence type="ECO:0000313" key="2">
    <source>
        <dbReference type="Proteomes" id="UP001344658"/>
    </source>
</evidence>
<reference evidence="1 2" key="1">
    <citation type="submission" date="2023-12" db="EMBL/GenBank/DDBJ databases">
        <title>Streptomyces sp. V4-01.</title>
        <authorList>
            <person name="Somphong A."/>
            <person name="Phongsopitanun W."/>
        </authorList>
    </citation>
    <scope>NUCLEOTIDE SEQUENCE [LARGE SCALE GENOMIC DNA]</scope>
    <source>
        <strain evidence="1 2">V4-01</strain>
    </source>
</reference>
<proteinExistence type="predicted"/>
<dbReference type="RefSeq" id="WP_330796800.1">
    <property type="nucleotide sequence ID" value="NZ_JAZEWV010000014.1"/>
</dbReference>
<dbReference type="EMBL" id="JAZEWV010000014">
    <property type="protein sequence ID" value="MEE4543941.1"/>
    <property type="molecule type" value="Genomic_DNA"/>
</dbReference>
<comment type="caution">
    <text evidence="1">The sequence shown here is derived from an EMBL/GenBank/DDBJ whole genome shotgun (WGS) entry which is preliminary data.</text>
</comment>
<gene>
    <name evidence="1" type="ORF">V2S66_18430</name>
</gene>
<sequence>MPFLMLRLTEDLVLPVTTVPDDEDPTADSFILDRVGDVLLSVLRDWQRDSPAIGCIGLARSLLRFITGLLADQDDRGDVAATLKRLRDEHAALAPVGG</sequence>
<evidence type="ECO:0000313" key="1">
    <source>
        <dbReference type="EMBL" id="MEE4543941.1"/>
    </source>
</evidence>
<protein>
    <submittedName>
        <fullName evidence="1">Uncharacterized protein</fullName>
    </submittedName>
</protein>
<accession>A0ABU7PDS7</accession>
<name>A0ABU7PDS7_9ACTN</name>